<dbReference type="PANTHER" id="PTHR12790">
    <property type="entry name" value="TRANSCRIPTION INITIATION FACTOR IA RRN3"/>
    <property type="match status" value="1"/>
</dbReference>
<protein>
    <recommendedName>
        <fullName evidence="5">RNA polymerase I-specific transcription initiation factor RRN3</fullName>
    </recommendedName>
</protein>
<dbReference type="GO" id="GO:0001042">
    <property type="term" value="F:RNA polymerase I core binding"/>
    <property type="evidence" value="ECO:0007669"/>
    <property type="project" value="TreeGrafter"/>
</dbReference>
<gene>
    <name evidence="3" type="ORF">ZIOFF_001237</name>
</gene>
<sequence>MYNQLILLRVSKSSHRVIYLIRLKGVCTQSSAPGTLITLLPSRLLVVAAASSSAPRRVRFACGIHDHRRGAERYAPARSLPEQELRYPTMGVELQGYDFPVGVVEDGYLSDSEAFASVINVINGVRMAPSLVPQSNKEQYDYLVTVVNPGKRIGQDDEALMATALKALSRAVFRLDAVYHGSLLNNIFMSSIWDYGLDARNALLELITTLATVPDKFLDNCLYTLLHNLRPPSRLKAPFNQSKRWLMRKEEVRREVYLALNCINTLVPLAPARLKILIEKCMPRFTEDKYVLMTYVEGILGLERNEIGKFLGSTVLARVVDLLIDLDVNIPWEDILQEEPNKGIFAIELGECNEDDEYTTIPNMDTLGLVKNTFADKLDGLMVVACEHLKSCSESGHLLEVFERLSEIFQRAMLKLHKSKFTQFLMFYACSLDPDTCGLKFAIMLTDIFISKDEDPDSRMKAIAYLASYLARAKFIPSSLVASILKRLVDWCFEYCQLQDSWVNKISPQADRVFYSGCQAVMYILCFRLRSICDVPQLKQLLFHLPVDSILHHPVLDPLKVCLPLIVQEFLRQAQTARLFKKPMAHSYDNSLESEFSKAFGGIQRLDMFFPFDPYLLKESDRFMRPNFEFWDMVKTTYSDYDSSEGEDSEGEDELKDLGPSNFPKDNDDEDDLDLKIDKMSITPNPSFLHQIATNFDQSSQMPARIRPSQSPPSPRHGFLYTKKEERLDDQKI</sequence>
<dbReference type="GO" id="GO:0001181">
    <property type="term" value="F:RNA polymerase I general transcription initiation factor activity"/>
    <property type="evidence" value="ECO:0007669"/>
    <property type="project" value="InterPro"/>
</dbReference>
<feature type="compositionally biased region" description="Acidic residues" evidence="2">
    <location>
        <begin position="642"/>
        <end position="655"/>
    </location>
</feature>
<reference evidence="3 4" key="1">
    <citation type="submission" date="2020-08" db="EMBL/GenBank/DDBJ databases">
        <title>Plant Genome Project.</title>
        <authorList>
            <person name="Zhang R.-G."/>
        </authorList>
    </citation>
    <scope>NUCLEOTIDE SEQUENCE [LARGE SCALE GENOMIC DNA]</scope>
    <source>
        <tissue evidence="3">Rhizome</tissue>
    </source>
</reference>
<proteinExistence type="inferred from homology"/>
<accession>A0A8J5I5M6</accession>
<feature type="compositionally biased region" description="Basic and acidic residues" evidence="2">
    <location>
        <begin position="722"/>
        <end position="733"/>
    </location>
</feature>
<dbReference type="Proteomes" id="UP000734854">
    <property type="component" value="Unassembled WGS sequence"/>
</dbReference>
<feature type="region of interest" description="Disordered" evidence="2">
    <location>
        <begin position="641"/>
        <end position="733"/>
    </location>
</feature>
<evidence type="ECO:0008006" key="5">
    <source>
        <dbReference type="Google" id="ProtNLM"/>
    </source>
</evidence>
<dbReference type="PANTHER" id="PTHR12790:SF0">
    <property type="entry name" value="RNA POLYMERASE I-SPECIFIC TRANSCRIPTION INITIATION FACTOR RRN3-RELATED"/>
    <property type="match status" value="1"/>
</dbReference>
<comment type="caution">
    <text evidence="3">The sequence shown here is derived from an EMBL/GenBank/DDBJ whole genome shotgun (WGS) entry which is preliminary data.</text>
</comment>
<name>A0A8J5I5M6_ZINOF</name>
<evidence type="ECO:0000256" key="1">
    <source>
        <dbReference type="ARBA" id="ARBA00010098"/>
    </source>
</evidence>
<dbReference type="AlphaFoldDB" id="A0A8J5I5M6"/>
<evidence type="ECO:0000256" key="2">
    <source>
        <dbReference type="SAM" id="MobiDB-lite"/>
    </source>
</evidence>
<dbReference type="EMBL" id="JACMSC010000001">
    <property type="protein sequence ID" value="KAG6536188.1"/>
    <property type="molecule type" value="Genomic_DNA"/>
</dbReference>
<keyword evidence="4" id="KW-1185">Reference proteome</keyword>
<comment type="similarity">
    <text evidence="1">Belongs to the RRN3 family.</text>
</comment>
<dbReference type="Pfam" id="PF05327">
    <property type="entry name" value="RRN3"/>
    <property type="match status" value="1"/>
</dbReference>
<dbReference type="InterPro" id="IPR007991">
    <property type="entry name" value="RNA_pol_I_trans_ini_fac_RRN3"/>
</dbReference>
<evidence type="ECO:0000313" key="3">
    <source>
        <dbReference type="EMBL" id="KAG6536188.1"/>
    </source>
</evidence>
<evidence type="ECO:0000313" key="4">
    <source>
        <dbReference type="Proteomes" id="UP000734854"/>
    </source>
</evidence>
<dbReference type="GO" id="GO:0005634">
    <property type="term" value="C:nucleus"/>
    <property type="evidence" value="ECO:0007669"/>
    <property type="project" value="TreeGrafter"/>
</dbReference>
<feature type="compositionally biased region" description="Polar residues" evidence="2">
    <location>
        <begin position="682"/>
        <end position="702"/>
    </location>
</feature>
<organism evidence="3 4">
    <name type="scientific">Zingiber officinale</name>
    <name type="common">Ginger</name>
    <name type="synonym">Amomum zingiber</name>
    <dbReference type="NCBI Taxonomy" id="94328"/>
    <lineage>
        <taxon>Eukaryota</taxon>
        <taxon>Viridiplantae</taxon>
        <taxon>Streptophyta</taxon>
        <taxon>Embryophyta</taxon>
        <taxon>Tracheophyta</taxon>
        <taxon>Spermatophyta</taxon>
        <taxon>Magnoliopsida</taxon>
        <taxon>Liliopsida</taxon>
        <taxon>Zingiberales</taxon>
        <taxon>Zingiberaceae</taxon>
        <taxon>Zingiber</taxon>
    </lineage>
</organism>
<dbReference type="GO" id="GO:0006361">
    <property type="term" value="P:transcription initiation at RNA polymerase I promoter"/>
    <property type="evidence" value="ECO:0007669"/>
    <property type="project" value="InterPro"/>
</dbReference>